<accession>A0ABM7TTP9</accession>
<feature type="region of interest" description="Disordered" evidence="1">
    <location>
        <begin position="34"/>
        <end position="66"/>
    </location>
</feature>
<proteinExistence type="predicted"/>
<keyword evidence="3" id="KW-1185">Reference proteome</keyword>
<reference evidence="2 3" key="1">
    <citation type="journal article" date="2022" name="Front. Microbiol.">
        <title>Identification and characterization of a novel class of self-sufficient cytochrome P450 hydroxylase involved in cyclohexanecarboxylate degradation in Paraburkholderia terrae strain KU-64.</title>
        <authorList>
            <person name="Yamamoto T."/>
            <person name="Hasegawa Y."/>
            <person name="Iwaki H."/>
        </authorList>
    </citation>
    <scope>NUCLEOTIDE SEQUENCE [LARGE SCALE GENOMIC DNA]</scope>
    <source>
        <strain evidence="2 3">KU-64</strain>
    </source>
</reference>
<name>A0ABM7TTP9_9BURK</name>
<sequence length="66" mass="7305">MPGVRQPHAARRALQQPLADVVFQPAQLHADSRLRARETHGGRADPARFGDRHEGSEKAAVEIAHY</sequence>
<protein>
    <submittedName>
        <fullName evidence="2">Uncharacterized protein</fullName>
    </submittedName>
</protein>
<gene>
    <name evidence="2" type="ORF">PTKU64_19780</name>
</gene>
<evidence type="ECO:0000313" key="3">
    <source>
        <dbReference type="Proteomes" id="UP001319874"/>
    </source>
</evidence>
<dbReference type="EMBL" id="AP024955">
    <property type="protein sequence ID" value="BCZ78303.1"/>
    <property type="molecule type" value="Genomic_DNA"/>
</dbReference>
<organism evidence="2 3">
    <name type="scientific">Paraburkholderia terrae</name>
    <dbReference type="NCBI Taxonomy" id="311230"/>
    <lineage>
        <taxon>Bacteria</taxon>
        <taxon>Pseudomonadati</taxon>
        <taxon>Pseudomonadota</taxon>
        <taxon>Betaproteobacteria</taxon>
        <taxon>Burkholderiales</taxon>
        <taxon>Burkholderiaceae</taxon>
        <taxon>Paraburkholderia</taxon>
    </lineage>
</organism>
<evidence type="ECO:0000256" key="1">
    <source>
        <dbReference type="SAM" id="MobiDB-lite"/>
    </source>
</evidence>
<dbReference type="Proteomes" id="UP001319874">
    <property type="component" value="Chromosome 1"/>
</dbReference>
<evidence type="ECO:0000313" key="2">
    <source>
        <dbReference type="EMBL" id="BCZ78303.1"/>
    </source>
</evidence>